<evidence type="ECO:0000313" key="2">
    <source>
        <dbReference type="Proteomes" id="UP000025227"/>
    </source>
</evidence>
<evidence type="ECO:0000256" key="1">
    <source>
        <dbReference type="SAM" id="Phobius"/>
    </source>
</evidence>
<feature type="transmembrane region" description="Helical" evidence="1">
    <location>
        <begin position="83"/>
        <end position="110"/>
    </location>
</feature>
<dbReference type="AlphaFoldDB" id="A0A7I4YNW8"/>
<sequence length="174" mass="20000">METLYHCSIATTHSCYATLLYFQFQYGLKGTDVPILLSSPDDTYYSSIFFIGLVYRVTALVLCLCGYVYMFDTIRRKRARAEFKILLHGICLVIALIGVIISSLCIRFRIGESYRLVRVVYLTPLLWIPCTNILVTIFTTKSLHSRIFNPFLPDKSSVLAMTHLYRSSTRVNAW</sequence>
<name>A0A7I4YNW8_HAECO</name>
<feature type="transmembrane region" description="Helical" evidence="1">
    <location>
        <begin position="116"/>
        <end position="138"/>
    </location>
</feature>
<keyword evidence="1" id="KW-0472">Membrane</keyword>
<proteinExistence type="predicted"/>
<feature type="transmembrane region" description="Helical" evidence="1">
    <location>
        <begin position="44"/>
        <end position="71"/>
    </location>
</feature>
<keyword evidence="2" id="KW-1185">Reference proteome</keyword>
<evidence type="ECO:0000313" key="3">
    <source>
        <dbReference type="WBParaSite" id="HCON_00127390-00001"/>
    </source>
</evidence>
<dbReference type="Proteomes" id="UP000025227">
    <property type="component" value="Unplaced"/>
</dbReference>
<reference evidence="3" key="1">
    <citation type="submission" date="2020-12" db="UniProtKB">
        <authorList>
            <consortium name="WormBaseParasite"/>
        </authorList>
    </citation>
    <scope>IDENTIFICATION</scope>
    <source>
        <strain evidence="3">MHco3</strain>
    </source>
</reference>
<dbReference type="WBParaSite" id="HCON_00127390-00001">
    <property type="protein sequence ID" value="HCON_00127390-00001"/>
    <property type="gene ID" value="HCON_00127390"/>
</dbReference>
<keyword evidence="1" id="KW-1133">Transmembrane helix</keyword>
<accession>A0A7I4YNW8</accession>
<keyword evidence="1" id="KW-0812">Transmembrane</keyword>
<organism evidence="2 3">
    <name type="scientific">Haemonchus contortus</name>
    <name type="common">Barber pole worm</name>
    <dbReference type="NCBI Taxonomy" id="6289"/>
    <lineage>
        <taxon>Eukaryota</taxon>
        <taxon>Metazoa</taxon>
        <taxon>Ecdysozoa</taxon>
        <taxon>Nematoda</taxon>
        <taxon>Chromadorea</taxon>
        <taxon>Rhabditida</taxon>
        <taxon>Rhabditina</taxon>
        <taxon>Rhabditomorpha</taxon>
        <taxon>Strongyloidea</taxon>
        <taxon>Trichostrongylidae</taxon>
        <taxon>Haemonchus</taxon>
    </lineage>
</organism>
<protein>
    <submittedName>
        <fullName evidence="3">G protein-coupled receptor</fullName>
    </submittedName>
</protein>